<reference evidence="2" key="1">
    <citation type="journal article" date="2020" name="Stud. Mycol.">
        <title>101 Dothideomycetes genomes: a test case for predicting lifestyles and emergence of pathogens.</title>
        <authorList>
            <person name="Haridas S."/>
            <person name="Albert R."/>
            <person name="Binder M."/>
            <person name="Bloem J."/>
            <person name="Labutti K."/>
            <person name="Salamov A."/>
            <person name="Andreopoulos B."/>
            <person name="Baker S."/>
            <person name="Barry K."/>
            <person name="Bills G."/>
            <person name="Bluhm B."/>
            <person name="Cannon C."/>
            <person name="Castanera R."/>
            <person name="Culley D."/>
            <person name="Daum C."/>
            <person name="Ezra D."/>
            <person name="Gonzalez J."/>
            <person name="Henrissat B."/>
            <person name="Kuo A."/>
            <person name="Liang C."/>
            <person name="Lipzen A."/>
            <person name="Lutzoni F."/>
            <person name="Magnuson J."/>
            <person name="Mondo S."/>
            <person name="Nolan M."/>
            <person name="Ohm R."/>
            <person name="Pangilinan J."/>
            <person name="Park H.-J."/>
            <person name="Ramirez L."/>
            <person name="Alfaro M."/>
            <person name="Sun H."/>
            <person name="Tritt A."/>
            <person name="Yoshinaga Y."/>
            <person name="Zwiers L.-H."/>
            <person name="Turgeon B."/>
            <person name="Goodwin S."/>
            <person name="Spatafora J."/>
            <person name="Crous P."/>
            <person name="Grigoriev I."/>
        </authorList>
    </citation>
    <scope>NUCLEOTIDE SEQUENCE</scope>
    <source>
        <strain evidence="2">CBS 109.77</strain>
    </source>
</reference>
<gene>
    <name evidence="2" type="ORF">K505DRAFT_337866</name>
</gene>
<protein>
    <recommendedName>
        <fullName evidence="1">DUF7770 domain-containing protein</fullName>
    </recommendedName>
</protein>
<dbReference type="InterPro" id="IPR056672">
    <property type="entry name" value="DUF7770"/>
</dbReference>
<evidence type="ECO:0000313" key="2">
    <source>
        <dbReference type="EMBL" id="KAF2793391.1"/>
    </source>
</evidence>
<dbReference type="Proteomes" id="UP000799757">
    <property type="component" value="Unassembled WGS sequence"/>
</dbReference>
<accession>A0A6A6XAW2</accession>
<evidence type="ECO:0000259" key="1">
    <source>
        <dbReference type="Pfam" id="PF24968"/>
    </source>
</evidence>
<dbReference type="Pfam" id="PF24968">
    <property type="entry name" value="DUF7770"/>
    <property type="match status" value="1"/>
</dbReference>
<organism evidence="2 3">
    <name type="scientific">Melanomma pulvis-pyrius CBS 109.77</name>
    <dbReference type="NCBI Taxonomy" id="1314802"/>
    <lineage>
        <taxon>Eukaryota</taxon>
        <taxon>Fungi</taxon>
        <taxon>Dikarya</taxon>
        <taxon>Ascomycota</taxon>
        <taxon>Pezizomycotina</taxon>
        <taxon>Dothideomycetes</taxon>
        <taxon>Pleosporomycetidae</taxon>
        <taxon>Pleosporales</taxon>
        <taxon>Melanommataceae</taxon>
        <taxon>Melanomma</taxon>
    </lineage>
</organism>
<name>A0A6A6XAW2_9PLEO</name>
<dbReference type="EMBL" id="MU001930">
    <property type="protein sequence ID" value="KAF2793391.1"/>
    <property type="molecule type" value="Genomic_DNA"/>
</dbReference>
<evidence type="ECO:0000313" key="3">
    <source>
        <dbReference type="Proteomes" id="UP000799757"/>
    </source>
</evidence>
<keyword evidence="3" id="KW-1185">Reference proteome</keyword>
<dbReference type="AlphaFoldDB" id="A0A6A6XAW2"/>
<proteinExistence type="predicted"/>
<dbReference type="OrthoDB" id="3527137at2759"/>
<feature type="domain" description="DUF7770" evidence="1">
    <location>
        <begin position="51"/>
        <end position="190"/>
    </location>
</feature>
<sequence length="216" mass="24334">MTNPENPTPTILVNPENETIRTHTVGLDNKIKANFENSYSVFRKMRIEIHKNNHVTTLLLLDGGDAVRINMTADEGDLRGQLDWSEADVSHLPFEVASFDIDLGGPVEVRVLYRAITEEWHLHQYLFPSIGNGSHFWIVTLLEKMASAPSIFYLQSGTPSHAKSLLAGSLSNTSFPTIPCISADAKGTFYSKEEWQKDWFGCSKEESEQQMLKITY</sequence>